<keyword evidence="3" id="KW-0460">Magnesium</keyword>
<name>A0AAU8EHB9_9CAUD</name>
<keyword evidence="5" id="KW-0233">DNA recombination</keyword>
<keyword evidence="2" id="KW-0227">DNA damage</keyword>
<evidence type="ECO:0000256" key="4">
    <source>
        <dbReference type="ARBA" id="ARBA00023125"/>
    </source>
</evidence>
<proteinExistence type="inferred from homology"/>
<dbReference type="GO" id="GO:0006281">
    <property type="term" value="P:DNA repair"/>
    <property type="evidence" value="ECO:0007669"/>
    <property type="project" value="UniProtKB-KW"/>
</dbReference>
<accession>A0AAU8EHB9</accession>
<keyword evidence="6" id="KW-0234">DNA repair</keyword>
<dbReference type="InterPro" id="IPR002176">
    <property type="entry name" value="X-over_junc_endoDNase_RuvC"/>
</dbReference>
<dbReference type="PRINTS" id="PR00696">
    <property type="entry name" value="RSOLVASERUVC"/>
</dbReference>
<evidence type="ECO:0000256" key="1">
    <source>
        <dbReference type="ARBA" id="ARBA00009518"/>
    </source>
</evidence>
<evidence type="ECO:0000256" key="5">
    <source>
        <dbReference type="ARBA" id="ARBA00023172"/>
    </source>
</evidence>
<evidence type="ECO:0000256" key="6">
    <source>
        <dbReference type="ARBA" id="ARBA00023204"/>
    </source>
</evidence>
<comment type="similarity">
    <text evidence="1">Belongs to the RuvC family.</text>
</comment>
<dbReference type="EMBL" id="PP946909">
    <property type="protein sequence ID" value="XCG97269.1"/>
    <property type="molecule type" value="Genomic_DNA"/>
</dbReference>
<keyword evidence="4" id="KW-0238">DNA-binding</keyword>
<dbReference type="GO" id="GO:0004520">
    <property type="term" value="F:DNA endonuclease activity"/>
    <property type="evidence" value="ECO:0007669"/>
    <property type="project" value="InterPro"/>
</dbReference>
<evidence type="ECO:0000256" key="3">
    <source>
        <dbReference type="ARBA" id="ARBA00022842"/>
    </source>
</evidence>
<evidence type="ECO:0000313" key="7">
    <source>
        <dbReference type="EMBL" id="XCG97269.1"/>
    </source>
</evidence>
<reference evidence="7" key="1">
    <citation type="submission" date="2024-06" db="EMBL/GenBank/DDBJ databases">
        <authorList>
            <person name="Logan R."/>
            <person name="Biratu M.A."/>
            <person name="Chestnut P.R."/>
            <person name="Colombo E.M."/>
            <person name="Cuello R.A."/>
            <person name="Duno H.C."/>
            <person name="Karki J."/>
            <person name="Magloire W.D."/>
            <person name="Pozar I.R."/>
            <person name="Rearick M.C."/>
            <person name="Reed J.M."/>
            <person name="Waterman M.J.F."/>
        </authorList>
    </citation>
    <scope>NUCLEOTIDE SEQUENCE</scope>
</reference>
<dbReference type="Gene3D" id="3.30.420.10">
    <property type="entry name" value="Ribonuclease H-like superfamily/Ribonuclease H"/>
    <property type="match status" value="1"/>
</dbReference>
<organism evidence="7">
    <name type="scientific">Microbacterium phage Judebell</name>
    <dbReference type="NCBI Taxonomy" id="3230835"/>
    <lineage>
        <taxon>Viruses</taxon>
        <taxon>Duplodnaviria</taxon>
        <taxon>Heunggongvirae</taxon>
        <taxon>Uroviricota</taxon>
        <taxon>Caudoviricetes</taxon>
        <taxon>Squashvirus</taxon>
    </lineage>
</organism>
<evidence type="ECO:0000256" key="2">
    <source>
        <dbReference type="ARBA" id="ARBA00022763"/>
    </source>
</evidence>
<sequence length="192" mass="20671">MSLSGVSLGLDLSLTGAGVAVAHSPDAAEWGDEVRFQVHTFGRPGKNDDTLTQRLKRIDDTVEQIGSAVVNLMQWPSLAVVEQPAYGQTNGKSHDRSGLWWLIVRRVAHGYGIPLLEATPQKVKIYATGKGSASKDEVLAAVVRRYPDAPVSNNNEADAFVLAAIGLRLLGEPIEDTLPQAHLRAMEGLELP</sequence>
<dbReference type="InterPro" id="IPR012337">
    <property type="entry name" value="RNaseH-like_sf"/>
</dbReference>
<dbReference type="SUPFAM" id="SSF53098">
    <property type="entry name" value="Ribonuclease H-like"/>
    <property type="match status" value="1"/>
</dbReference>
<dbReference type="GO" id="GO:0006310">
    <property type="term" value="P:DNA recombination"/>
    <property type="evidence" value="ECO:0007669"/>
    <property type="project" value="UniProtKB-KW"/>
</dbReference>
<dbReference type="GO" id="GO:0003677">
    <property type="term" value="F:DNA binding"/>
    <property type="evidence" value="ECO:0007669"/>
    <property type="project" value="UniProtKB-KW"/>
</dbReference>
<protein>
    <submittedName>
        <fullName evidence="7">RuvC-like resolvase</fullName>
    </submittedName>
</protein>
<dbReference type="InterPro" id="IPR036397">
    <property type="entry name" value="RNaseH_sf"/>
</dbReference>